<gene>
    <name evidence="1" type="ORF">ALP70_01551</name>
</gene>
<comment type="caution">
    <text evidence="1">The sequence shown here is derived from an EMBL/GenBank/DDBJ whole genome shotgun (WGS) entry which is preliminary data.</text>
</comment>
<proteinExistence type="predicted"/>
<dbReference type="EMBL" id="RBSL01000431">
    <property type="protein sequence ID" value="RMS20527.1"/>
    <property type="molecule type" value="Genomic_DNA"/>
</dbReference>
<accession>A0A3M5B760</accession>
<name>A0A3M5B760_PSESS</name>
<dbReference type="Proteomes" id="UP000269801">
    <property type="component" value="Unassembled WGS sequence"/>
</dbReference>
<evidence type="ECO:0000313" key="2">
    <source>
        <dbReference type="Proteomes" id="UP000269801"/>
    </source>
</evidence>
<sequence>MICLIELSGDPRDCIHARLLVRMLAQLVAHMGQLRQRCTVKPLGLAEILRRNLRATIELAMRYACPCGAPCTGNHQKVFVEPLRIGLRVDALIQERQRQPATDMTRQRVFLCHRHAQASVVVLSHPAGGTQPFPILLSLFLQLLFCSWIELMFGPVKIRRRPLQVMHWPLWLPIRLSLFPRSFSCRPVERVFGQARLPAMRCSLWPTMR</sequence>
<organism evidence="1 2">
    <name type="scientific">Pseudomonas savastanoi</name>
    <name type="common">Pseudomonas syringae pv. savastanoi</name>
    <dbReference type="NCBI Taxonomy" id="29438"/>
    <lineage>
        <taxon>Bacteria</taxon>
        <taxon>Pseudomonadati</taxon>
        <taxon>Pseudomonadota</taxon>
        <taxon>Gammaproteobacteria</taxon>
        <taxon>Pseudomonadales</taxon>
        <taxon>Pseudomonadaceae</taxon>
        <taxon>Pseudomonas</taxon>
    </lineage>
</organism>
<reference evidence="1 2" key="1">
    <citation type="submission" date="2018-08" db="EMBL/GenBank/DDBJ databases">
        <title>Recombination of ecologically and evolutionarily significant loci maintains genetic cohesion in the Pseudomonas syringae species complex.</title>
        <authorList>
            <person name="Dillon M."/>
            <person name="Thakur S."/>
            <person name="Almeida R.N.D."/>
            <person name="Weir B.S."/>
            <person name="Guttman D.S."/>
        </authorList>
    </citation>
    <scope>NUCLEOTIDE SEQUENCE [LARGE SCALE GENOMIC DNA]</scope>
    <source>
        <strain evidence="1 2">ICMP 13685</strain>
    </source>
</reference>
<protein>
    <submittedName>
        <fullName evidence="1">Uncharacterized protein</fullName>
    </submittedName>
</protein>
<evidence type="ECO:0000313" key="1">
    <source>
        <dbReference type="EMBL" id="RMS20527.1"/>
    </source>
</evidence>
<dbReference type="AlphaFoldDB" id="A0A3M5B760"/>